<evidence type="ECO:0000256" key="9">
    <source>
        <dbReference type="ARBA" id="ARBA00023239"/>
    </source>
</evidence>
<evidence type="ECO:0000256" key="10">
    <source>
        <dbReference type="ARBA" id="ARBA00023270"/>
    </source>
</evidence>
<evidence type="ECO:0000256" key="15">
    <source>
        <dbReference type="PIRSR" id="PIRSR001365-2"/>
    </source>
</evidence>
<keyword evidence="9 12" id="KW-0456">Lyase</keyword>
<evidence type="ECO:0000256" key="6">
    <source>
        <dbReference type="ARBA" id="ARBA00022605"/>
    </source>
</evidence>
<reference evidence="16 17" key="1">
    <citation type="submission" date="2017-05" db="EMBL/GenBank/DDBJ databases">
        <title>Genomic insights into alkan degradation activity of Oleiphilus messinensis.</title>
        <authorList>
            <person name="Kozyavkin S.A."/>
            <person name="Slesarev A.I."/>
            <person name="Golyshin P.N."/>
            <person name="Korzhenkov A."/>
            <person name="Golyshina O.N."/>
            <person name="Toshchakov S.V."/>
        </authorList>
    </citation>
    <scope>NUCLEOTIDE SEQUENCE [LARGE SCALE GENOMIC DNA]</scope>
    <source>
        <strain evidence="16 17">ME102</strain>
    </source>
</reference>
<evidence type="ECO:0000313" key="17">
    <source>
        <dbReference type="Proteomes" id="UP000196027"/>
    </source>
</evidence>
<sequence>MFYGSYVALITPFRNGEIDESALRKIVRWHIESGSHGLIPMGTTGEASTVTEQEHKRVIEIVVEETAGQIPVIAGAGSNNPNEAITYAHSAQSAGADAVLAVAGYYNRPNQAGLYAHFQLLHDHTDIPIIIYNIPPRTIVDIQPETLAKLSELPRVVGVKDATQDLGRISQERRLINKPFSYFSGEDITALAYNAMGGNGCISVTANVAPRLCSELQRACQQGNFSHALMLHERLMLLHQALFREPSPSGIKYAVSLLGHCHEDVRLPMMPITNETRTMIKSALQSLELV</sequence>
<dbReference type="NCBIfam" id="TIGR00674">
    <property type="entry name" value="dapA"/>
    <property type="match status" value="1"/>
</dbReference>
<evidence type="ECO:0000256" key="3">
    <source>
        <dbReference type="ARBA" id="ARBA00007592"/>
    </source>
</evidence>
<keyword evidence="5 12" id="KW-0963">Cytoplasm</keyword>
<comment type="catalytic activity">
    <reaction evidence="11 12">
        <text>L-aspartate 4-semialdehyde + pyruvate = (2S,4S)-4-hydroxy-2,3,4,5-tetrahydrodipicolinate + H2O + H(+)</text>
        <dbReference type="Rhea" id="RHEA:34171"/>
        <dbReference type="ChEBI" id="CHEBI:15361"/>
        <dbReference type="ChEBI" id="CHEBI:15377"/>
        <dbReference type="ChEBI" id="CHEBI:15378"/>
        <dbReference type="ChEBI" id="CHEBI:67139"/>
        <dbReference type="ChEBI" id="CHEBI:537519"/>
        <dbReference type="EC" id="4.3.3.7"/>
    </reaction>
</comment>
<dbReference type="PANTHER" id="PTHR12128:SF66">
    <property type="entry name" value="4-HYDROXY-2-OXOGLUTARATE ALDOLASE, MITOCHONDRIAL"/>
    <property type="match status" value="1"/>
</dbReference>
<proteinExistence type="inferred from homology"/>
<dbReference type="PROSITE" id="PS00666">
    <property type="entry name" value="DHDPS_2"/>
    <property type="match status" value="1"/>
</dbReference>
<dbReference type="InterPro" id="IPR020625">
    <property type="entry name" value="Schiff_base-form_aldolases_AS"/>
</dbReference>
<keyword evidence="10 12" id="KW-0704">Schiff base</keyword>
<dbReference type="Pfam" id="PF00701">
    <property type="entry name" value="DHDPS"/>
    <property type="match status" value="1"/>
</dbReference>
<feature type="binding site" evidence="12 15">
    <location>
        <position position="202"/>
    </location>
    <ligand>
        <name>pyruvate</name>
        <dbReference type="ChEBI" id="CHEBI:15361"/>
    </ligand>
</feature>
<feature type="site" description="Part of a proton relay during catalysis" evidence="12">
    <location>
        <position position="106"/>
    </location>
</feature>
<dbReference type="SUPFAM" id="SSF51569">
    <property type="entry name" value="Aldolase"/>
    <property type="match status" value="1"/>
</dbReference>
<evidence type="ECO:0000256" key="2">
    <source>
        <dbReference type="ARBA" id="ARBA00005120"/>
    </source>
</evidence>
<dbReference type="InterPro" id="IPR005263">
    <property type="entry name" value="DapA"/>
</dbReference>
<keyword evidence="8 12" id="KW-0457">Lysine biosynthesis</keyword>
<evidence type="ECO:0000256" key="12">
    <source>
        <dbReference type="HAMAP-Rule" id="MF_00418"/>
    </source>
</evidence>
<dbReference type="InterPro" id="IPR020624">
    <property type="entry name" value="Schiff_base-form_aldolases_CS"/>
</dbReference>
<dbReference type="OrthoDB" id="9782828at2"/>
<dbReference type="PROSITE" id="PS00665">
    <property type="entry name" value="DHDPS_1"/>
    <property type="match status" value="1"/>
</dbReference>
<feature type="site" description="Part of a proton relay during catalysis" evidence="12">
    <location>
        <position position="43"/>
    </location>
</feature>
<dbReference type="InterPro" id="IPR002220">
    <property type="entry name" value="DapA-like"/>
</dbReference>
<organism evidence="16 17">
    <name type="scientific">Oleiphilus messinensis</name>
    <dbReference type="NCBI Taxonomy" id="141451"/>
    <lineage>
        <taxon>Bacteria</taxon>
        <taxon>Pseudomonadati</taxon>
        <taxon>Pseudomonadota</taxon>
        <taxon>Gammaproteobacteria</taxon>
        <taxon>Oceanospirillales</taxon>
        <taxon>Oleiphilaceae</taxon>
        <taxon>Oleiphilus</taxon>
    </lineage>
</organism>
<dbReference type="Proteomes" id="UP000196027">
    <property type="component" value="Chromosome"/>
</dbReference>
<evidence type="ECO:0000256" key="1">
    <source>
        <dbReference type="ARBA" id="ARBA00003294"/>
    </source>
</evidence>
<dbReference type="HAMAP" id="MF_00418">
    <property type="entry name" value="DapA"/>
    <property type="match status" value="1"/>
</dbReference>
<gene>
    <name evidence="12" type="primary">dapA</name>
    <name evidence="16" type="ORF">OLMES_5424</name>
</gene>
<dbReference type="KEGG" id="ome:OLMES_5424"/>
<name>A0A1Y0IJ32_9GAMM</name>
<dbReference type="UniPathway" id="UPA00034">
    <property type="reaction ID" value="UER00017"/>
</dbReference>
<accession>A0A1Y0IJ32</accession>
<dbReference type="SMART" id="SM01130">
    <property type="entry name" value="DHDPS"/>
    <property type="match status" value="1"/>
</dbReference>
<dbReference type="GO" id="GO:0005829">
    <property type="term" value="C:cytosol"/>
    <property type="evidence" value="ECO:0007669"/>
    <property type="project" value="TreeGrafter"/>
</dbReference>
<comment type="similarity">
    <text evidence="3 12 13">Belongs to the DapA family.</text>
</comment>
<protein>
    <recommendedName>
        <fullName evidence="4 12">4-hydroxy-tetrahydrodipicolinate synthase</fullName>
        <shortName evidence="12">HTPA synthase</shortName>
        <ecNumber evidence="4 12">4.3.3.7</ecNumber>
    </recommendedName>
</protein>
<dbReference type="PIRSF" id="PIRSF001365">
    <property type="entry name" value="DHDPS"/>
    <property type="match status" value="1"/>
</dbReference>
<dbReference type="AlphaFoldDB" id="A0A1Y0IJ32"/>
<dbReference type="Gene3D" id="3.20.20.70">
    <property type="entry name" value="Aldolase class I"/>
    <property type="match status" value="1"/>
</dbReference>
<dbReference type="CDD" id="cd00950">
    <property type="entry name" value="DHDPS"/>
    <property type="match status" value="1"/>
</dbReference>
<evidence type="ECO:0000256" key="5">
    <source>
        <dbReference type="ARBA" id="ARBA00022490"/>
    </source>
</evidence>
<comment type="subunit">
    <text evidence="12">Homotetramer; dimer of dimers.</text>
</comment>
<keyword evidence="7 12" id="KW-0220">Diaminopimelate biosynthesis</keyword>
<feature type="binding site" evidence="12 15">
    <location>
        <position position="44"/>
    </location>
    <ligand>
        <name>pyruvate</name>
        <dbReference type="ChEBI" id="CHEBI:15361"/>
    </ligand>
</feature>
<dbReference type="EMBL" id="CP021425">
    <property type="protein sequence ID" value="ARU59404.1"/>
    <property type="molecule type" value="Genomic_DNA"/>
</dbReference>
<evidence type="ECO:0000313" key="16">
    <source>
        <dbReference type="EMBL" id="ARU59404.1"/>
    </source>
</evidence>
<dbReference type="GO" id="GO:0019877">
    <property type="term" value="P:diaminopimelate biosynthetic process"/>
    <property type="evidence" value="ECO:0007669"/>
    <property type="project" value="UniProtKB-UniRule"/>
</dbReference>
<evidence type="ECO:0000256" key="11">
    <source>
        <dbReference type="ARBA" id="ARBA00047836"/>
    </source>
</evidence>
<evidence type="ECO:0000256" key="8">
    <source>
        <dbReference type="ARBA" id="ARBA00023154"/>
    </source>
</evidence>
<evidence type="ECO:0000256" key="4">
    <source>
        <dbReference type="ARBA" id="ARBA00012086"/>
    </source>
</evidence>
<dbReference type="PRINTS" id="PR00146">
    <property type="entry name" value="DHPICSNTHASE"/>
</dbReference>
<evidence type="ECO:0000256" key="13">
    <source>
        <dbReference type="PIRNR" id="PIRNR001365"/>
    </source>
</evidence>
<dbReference type="EC" id="4.3.3.7" evidence="4 12"/>
<dbReference type="GO" id="GO:0008840">
    <property type="term" value="F:4-hydroxy-tetrahydrodipicolinate synthase activity"/>
    <property type="evidence" value="ECO:0007669"/>
    <property type="project" value="UniProtKB-UniRule"/>
</dbReference>
<comment type="caution">
    <text evidence="12">Was originally thought to be a dihydrodipicolinate synthase (DHDPS), catalyzing the condensation of (S)-aspartate-beta-semialdehyde [(S)-ASA] and pyruvate to dihydrodipicolinate (DHDP). However, it was shown in E.coli that the product of the enzymatic reaction is not dihydrodipicolinate but in fact (4S)-4-hydroxy-2,3,4,5-tetrahydro-(2S)-dipicolinic acid (HTPA), and that the consecutive dehydration reaction leading to DHDP is not spontaneous but catalyzed by DapB.</text>
</comment>
<evidence type="ECO:0000256" key="14">
    <source>
        <dbReference type="PIRSR" id="PIRSR001365-1"/>
    </source>
</evidence>
<feature type="active site" description="Proton donor/acceptor" evidence="12 14">
    <location>
        <position position="132"/>
    </location>
</feature>
<comment type="function">
    <text evidence="1 12">Catalyzes the condensation of (S)-aspartate-beta-semialdehyde [(S)-ASA] and pyruvate to 4-hydroxy-tetrahydrodipicolinate (HTPA).</text>
</comment>
<keyword evidence="6 12" id="KW-0028">Amino-acid biosynthesis</keyword>
<dbReference type="RefSeq" id="WP_087464083.1">
    <property type="nucleotide sequence ID" value="NZ_CP021425.1"/>
</dbReference>
<comment type="subcellular location">
    <subcellularLocation>
        <location evidence="12">Cytoplasm</location>
    </subcellularLocation>
</comment>
<dbReference type="GO" id="GO:0009089">
    <property type="term" value="P:lysine biosynthetic process via diaminopimelate"/>
    <property type="evidence" value="ECO:0007669"/>
    <property type="project" value="UniProtKB-UniRule"/>
</dbReference>
<dbReference type="PANTHER" id="PTHR12128">
    <property type="entry name" value="DIHYDRODIPICOLINATE SYNTHASE"/>
    <property type="match status" value="1"/>
</dbReference>
<keyword evidence="17" id="KW-1185">Reference proteome</keyword>
<evidence type="ECO:0000256" key="7">
    <source>
        <dbReference type="ARBA" id="ARBA00022915"/>
    </source>
</evidence>
<comment type="pathway">
    <text evidence="2 12">Amino-acid biosynthesis; L-lysine biosynthesis via DAP pathway; (S)-tetrahydrodipicolinate from L-aspartate: step 3/4.</text>
</comment>
<feature type="active site" description="Schiff-base intermediate with substrate" evidence="12 14">
    <location>
        <position position="160"/>
    </location>
</feature>
<dbReference type="InterPro" id="IPR013785">
    <property type="entry name" value="Aldolase_TIM"/>
</dbReference>